<keyword evidence="2" id="KW-1185">Reference proteome</keyword>
<accession>A0A453T161</accession>
<dbReference type="EnsemblPlants" id="AET7Gv21188700.1">
    <property type="protein sequence ID" value="AET7Gv21188700.1"/>
    <property type="gene ID" value="AET7Gv21188700"/>
</dbReference>
<dbReference type="Proteomes" id="UP000015105">
    <property type="component" value="Chromosome 7D"/>
</dbReference>
<evidence type="ECO:0000313" key="2">
    <source>
        <dbReference type="Proteomes" id="UP000015105"/>
    </source>
</evidence>
<dbReference type="Gramene" id="AET7Gv21188700.1">
    <property type="protein sequence ID" value="AET7Gv21188700.1"/>
    <property type="gene ID" value="AET7Gv21188700"/>
</dbReference>
<sequence>HDMLVEEPLLGPDLVAVAALLLAAVGGAAGEARVALAADHLLLLVLEGELQEAGVHDDVLAAAAAPQAEHQVQRRLFLDVVVGQGAPVLQLLPREDQALLIRRDACKSMITSSLAWSIDASCRVH</sequence>
<organism evidence="1 2">
    <name type="scientific">Aegilops tauschii subsp. strangulata</name>
    <name type="common">Goatgrass</name>
    <dbReference type="NCBI Taxonomy" id="200361"/>
    <lineage>
        <taxon>Eukaryota</taxon>
        <taxon>Viridiplantae</taxon>
        <taxon>Streptophyta</taxon>
        <taxon>Embryophyta</taxon>
        <taxon>Tracheophyta</taxon>
        <taxon>Spermatophyta</taxon>
        <taxon>Magnoliopsida</taxon>
        <taxon>Liliopsida</taxon>
        <taxon>Poales</taxon>
        <taxon>Poaceae</taxon>
        <taxon>BOP clade</taxon>
        <taxon>Pooideae</taxon>
        <taxon>Triticodae</taxon>
        <taxon>Triticeae</taxon>
        <taxon>Triticinae</taxon>
        <taxon>Aegilops</taxon>
    </lineage>
</organism>
<name>A0A453T161_AEGTS</name>
<evidence type="ECO:0000313" key="1">
    <source>
        <dbReference type="EnsemblPlants" id="AET7Gv21188700.1"/>
    </source>
</evidence>
<reference evidence="1" key="4">
    <citation type="submission" date="2019-03" db="UniProtKB">
        <authorList>
            <consortium name="EnsemblPlants"/>
        </authorList>
    </citation>
    <scope>IDENTIFICATION</scope>
</reference>
<reference evidence="1" key="3">
    <citation type="journal article" date="2017" name="Nature">
        <title>Genome sequence of the progenitor of the wheat D genome Aegilops tauschii.</title>
        <authorList>
            <person name="Luo M.C."/>
            <person name="Gu Y.Q."/>
            <person name="Puiu D."/>
            <person name="Wang H."/>
            <person name="Twardziok S.O."/>
            <person name="Deal K.R."/>
            <person name="Huo N."/>
            <person name="Zhu T."/>
            <person name="Wang L."/>
            <person name="Wang Y."/>
            <person name="McGuire P.E."/>
            <person name="Liu S."/>
            <person name="Long H."/>
            <person name="Ramasamy R.K."/>
            <person name="Rodriguez J.C."/>
            <person name="Van S.L."/>
            <person name="Yuan L."/>
            <person name="Wang Z."/>
            <person name="Xia Z."/>
            <person name="Xiao L."/>
            <person name="Anderson O.D."/>
            <person name="Ouyang S."/>
            <person name="Liang Y."/>
            <person name="Zimin A.V."/>
            <person name="Pertea G."/>
            <person name="Qi P."/>
            <person name="Bennetzen J.L."/>
            <person name="Dai X."/>
            <person name="Dawson M.W."/>
            <person name="Muller H.G."/>
            <person name="Kugler K."/>
            <person name="Rivarola-Duarte L."/>
            <person name="Spannagl M."/>
            <person name="Mayer K.F.X."/>
            <person name="Lu F.H."/>
            <person name="Bevan M.W."/>
            <person name="Leroy P."/>
            <person name="Li P."/>
            <person name="You F.M."/>
            <person name="Sun Q."/>
            <person name="Liu Z."/>
            <person name="Lyons E."/>
            <person name="Wicker T."/>
            <person name="Salzberg S.L."/>
            <person name="Devos K.M."/>
            <person name="Dvorak J."/>
        </authorList>
    </citation>
    <scope>NUCLEOTIDE SEQUENCE [LARGE SCALE GENOMIC DNA]</scope>
    <source>
        <strain evidence="1">cv. AL8/78</strain>
    </source>
</reference>
<reference evidence="1" key="5">
    <citation type="journal article" date="2021" name="G3 (Bethesda)">
        <title>Aegilops tauschii genome assembly Aet v5.0 features greater sequence contiguity and improved annotation.</title>
        <authorList>
            <person name="Wang L."/>
            <person name="Zhu T."/>
            <person name="Rodriguez J.C."/>
            <person name="Deal K.R."/>
            <person name="Dubcovsky J."/>
            <person name="McGuire P.E."/>
            <person name="Lux T."/>
            <person name="Spannagl M."/>
            <person name="Mayer K.F.X."/>
            <person name="Baldrich P."/>
            <person name="Meyers B.C."/>
            <person name="Huo N."/>
            <person name="Gu Y.Q."/>
            <person name="Zhou H."/>
            <person name="Devos K.M."/>
            <person name="Bennetzen J.L."/>
            <person name="Unver T."/>
            <person name="Budak H."/>
            <person name="Gulick P.J."/>
            <person name="Galiba G."/>
            <person name="Kalapos B."/>
            <person name="Nelson D.R."/>
            <person name="Li P."/>
            <person name="You F.M."/>
            <person name="Luo M.C."/>
            <person name="Dvorak J."/>
        </authorList>
    </citation>
    <scope>NUCLEOTIDE SEQUENCE [LARGE SCALE GENOMIC DNA]</scope>
    <source>
        <strain evidence="1">cv. AL8/78</strain>
    </source>
</reference>
<reference evidence="2" key="2">
    <citation type="journal article" date="2017" name="Nat. Plants">
        <title>The Aegilops tauschii genome reveals multiple impacts of transposons.</title>
        <authorList>
            <person name="Zhao G."/>
            <person name="Zou C."/>
            <person name="Li K."/>
            <person name="Wang K."/>
            <person name="Li T."/>
            <person name="Gao L."/>
            <person name="Zhang X."/>
            <person name="Wang H."/>
            <person name="Yang Z."/>
            <person name="Liu X."/>
            <person name="Jiang W."/>
            <person name="Mao L."/>
            <person name="Kong X."/>
            <person name="Jiao Y."/>
            <person name="Jia J."/>
        </authorList>
    </citation>
    <scope>NUCLEOTIDE SEQUENCE [LARGE SCALE GENOMIC DNA]</scope>
    <source>
        <strain evidence="2">cv. AL8/78</strain>
    </source>
</reference>
<protein>
    <submittedName>
        <fullName evidence="1">Uncharacterized protein</fullName>
    </submittedName>
</protein>
<proteinExistence type="predicted"/>
<dbReference type="AlphaFoldDB" id="A0A453T161"/>
<reference evidence="2" key="1">
    <citation type="journal article" date="2014" name="Science">
        <title>Ancient hybridizations among the ancestral genomes of bread wheat.</title>
        <authorList>
            <consortium name="International Wheat Genome Sequencing Consortium,"/>
            <person name="Marcussen T."/>
            <person name="Sandve S.R."/>
            <person name="Heier L."/>
            <person name="Spannagl M."/>
            <person name="Pfeifer M."/>
            <person name="Jakobsen K.S."/>
            <person name="Wulff B.B."/>
            <person name="Steuernagel B."/>
            <person name="Mayer K.F."/>
            <person name="Olsen O.A."/>
        </authorList>
    </citation>
    <scope>NUCLEOTIDE SEQUENCE [LARGE SCALE GENOMIC DNA]</scope>
    <source>
        <strain evidence="2">cv. AL8/78</strain>
    </source>
</reference>